<gene>
    <name evidence="1" type="ORF">RPERSI_LOCUS31248</name>
</gene>
<feature type="non-terminal residue" evidence="1">
    <location>
        <position position="227"/>
    </location>
</feature>
<keyword evidence="2" id="KW-1185">Reference proteome</keyword>
<evidence type="ECO:0000313" key="2">
    <source>
        <dbReference type="Proteomes" id="UP000789920"/>
    </source>
</evidence>
<accession>A0ACA9SHF8</accession>
<reference evidence="1" key="1">
    <citation type="submission" date="2021-06" db="EMBL/GenBank/DDBJ databases">
        <authorList>
            <person name="Kallberg Y."/>
            <person name="Tangrot J."/>
            <person name="Rosling A."/>
        </authorList>
    </citation>
    <scope>NUCLEOTIDE SEQUENCE</scope>
    <source>
        <strain evidence="1">MA461A</strain>
    </source>
</reference>
<proteinExistence type="predicted"/>
<name>A0ACA9SHF8_9GLOM</name>
<protein>
    <submittedName>
        <fullName evidence="1">3359_t:CDS:1</fullName>
    </submittedName>
</protein>
<feature type="non-terminal residue" evidence="1">
    <location>
        <position position="1"/>
    </location>
</feature>
<organism evidence="1 2">
    <name type="scientific">Racocetra persica</name>
    <dbReference type="NCBI Taxonomy" id="160502"/>
    <lineage>
        <taxon>Eukaryota</taxon>
        <taxon>Fungi</taxon>
        <taxon>Fungi incertae sedis</taxon>
        <taxon>Mucoromycota</taxon>
        <taxon>Glomeromycotina</taxon>
        <taxon>Glomeromycetes</taxon>
        <taxon>Diversisporales</taxon>
        <taxon>Gigasporaceae</taxon>
        <taxon>Racocetra</taxon>
    </lineage>
</organism>
<evidence type="ECO:0000313" key="1">
    <source>
        <dbReference type="EMBL" id="CAG8839968.1"/>
    </source>
</evidence>
<comment type="caution">
    <text evidence="1">The sequence shown here is derived from an EMBL/GenBank/DDBJ whole genome shotgun (WGS) entry which is preliminary data.</text>
</comment>
<dbReference type="EMBL" id="CAJVQC010125310">
    <property type="protein sequence ID" value="CAG8839968.1"/>
    <property type="molecule type" value="Genomic_DNA"/>
</dbReference>
<dbReference type="Proteomes" id="UP000789920">
    <property type="component" value="Unassembled WGS sequence"/>
</dbReference>
<sequence length="227" mass="26544">KRIWDDLNDEKKFLLEDEYTQMHEDWLYLLKDELVSDYYLNIKRQIASIESRGIDVLPQRNLRFRCFKTPPSDISVVIVGQDPYPNDADGLAFSSETIKPSLNKIFNLLEWDIEDMKWSRPKIGFLEKWSKNVLLLNSILTVERGKSGSHNRLGWQKFTDKIIKLVGDKREVVTILWGKYAKEKASLVRNGHVIKSGHPSPLNRDRSFDNSRCFSLANEYLKKVNKK</sequence>